<dbReference type="GO" id="GO:0016020">
    <property type="term" value="C:membrane"/>
    <property type="evidence" value="ECO:0007669"/>
    <property type="project" value="UniProtKB-SubCell"/>
</dbReference>
<comment type="similarity">
    <text evidence="2 6">Belongs to the sodium:solute symporter (SSF) (TC 2.A.21) family.</text>
</comment>
<feature type="transmembrane region" description="Helical" evidence="8">
    <location>
        <begin position="412"/>
        <end position="434"/>
    </location>
</feature>
<feature type="transmembrane region" description="Helical" evidence="8">
    <location>
        <begin position="338"/>
        <end position="358"/>
    </location>
</feature>
<feature type="transmembrane region" description="Helical" evidence="8">
    <location>
        <begin position="20"/>
        <end position="39"/>
    </location>
</feature>
<feature type="transmembrane region" description="Helical" evidence="8">
    <location>
        <begin position="83"/>
        <end position="109"/>
    </location>
</feature>
<feature type="transmembrane region" description="Helical" evidence="8">
    <location>
        <begin position="441"/>
        <end position="462"/>
    </location>
</feature>
<dbReference type="Proteomes" id="UP001519460">
    <property type="component" value="Unassembled WGS sequence"/>
</dbReference>
<feature type="transmembrane region" description="Helical" evidence="8">
    <location>
        <begin position="482"/>
        <end position="504"/>
    </location>
</feature>
<evidence type="ECO:0000256" key="3">
    <source>
        <dbReference type="ARBA" id="ARBA00022692"/>
    </source>
</evidence>
<feature type="transmembrane region" description="Helical" evidence="8">
    <location>
        <begin position="379"/>
        <end position="400"/>
    </location>
</feature>
<dbReference type="PANTHER" id="PTHR11819">
    <property type="entry name" value="SOLUTE CARRIER FAMILY 5"/>
    <property type="match status" value="1"/>
</dbReference>
<dbReference type="AlphaFoldDB" id="A0ABD0LDB5"/>
<keyword evidence="10" id="KW-1185">Reference proteome</keyword>
<dbReference type="InterPro" id="IPR001734">
    <property type="entry name" value="Na/solute_symporter"/>
</dbReference>
<evidence type="ECO:0000256" key="5">
    <source>
        <dbReference type="ARBA" id="ARBA00023136"/>
    </source>
</evidence>
<feature type="transmembrane region" description="Helical" evidence="8">
    <location>
        <begin position="637"/>
        <end position="656"/>
    </location>
</feature>
<sequence length="657" mass="72141">MGDFKCEEVRPTVSLHWDDVLTVVLFYIVVLAVGVWATVRARKRSDPRGYFLAGKSMTFFPVGASIFGSSIGAPYFVGLAGTAAASGIAGIIFEWLAIPFILMLSWVFVPVITACGRLRTYLSFLSILLYVITKISVEMYAGAVFVQILFGWNMYLSGVMVLSFSALFTMTGGLTAVIFTNTLQTIVLAIGAFVLMGISLDKVGGYDSLKEKYMQAVPTINTNLTLANSTCGQPRADAFSLMRDPLTSDYPWIVVQRALSAKSLSHAKGGSIVAGYLKILPFFMFIVPGLAARILYPDEVACVDPAVCQCICDNPNGCSNIAYALLVLRVLHPGLRGLMLAALFAAVMSSLTSVFNSASSIFTMDLWRRFRSHATQLELLVVGRLVVLVLVGLSVIWIPIMSAAQGDELWQYWQMLQSAVGPPWAMVFIFGIFWKRTTEPAAFYGILGGQAVGISRLILTFIYPAPRCGEPDMRHAFLKIHFLYVAAMQIAVSGVLMVVISLLTSPRPPRKLRRVTLWTRNDPRMPDSSDTEEGEANDPLNDVKDPFNDVKDPLNDAKNPLNDAKDPDHDTASDSPDSQKTHPDANHKSAMPKWEHRLLVCCGMAEHNDQHEMTSEEVAALQRKMTSISEPPLVKRILDLNALILLAVVAVLVGLYH</sequence>
<evidence type="ECO:0000256" key="2">
    <source>
        <dbReference type="ARBA" id="ARBA00006434"/>
    </source>
</evidence>
<dbReference type="Pfam" id="PF00474">
    <property type="entry name" value="SSF"/>
    <property type="match status" value="1"/>
</dbReference>
<evidence type="ECO:0000313" key="9">
    <source>
        <dbReference type="EMBL" id="KAK7496974.1"/>
    </source>
</evidence>
<dbReference type="EMBL" id="JACVVK020000062">
    <property type="protein sequence ID" value="KAK7496974.1"/>
    <property type="molecule type" value="Genomic_DNA"/>
</dbReference>
<accession>A0ABD0LDB5</accession>
<dbReference type="PANTHER" id="PTHR11819:SF195">
    <property type="entry name" value="SODIUM_GLUCOSE COTRANSPORTER 4"/>
    <property type="match status" value="1"/>
</dbReference>
<proteinExistence type="inferred from homology"/>
<keyword evidence="4 8" id="KW-1133">Transmembrane helix</keyword>
<feature type="compositionally biased region" description="Basic and acidic residues" evidence="7">
    <location>
        <begin position="541"/>
        <end position="555"/>
    </location>
</feature>
<reference evidence="9 10" key="1">
    <citation type="journal article" date="2023" name="Sci. Data">
        <title>Genome assembly of the Korean intertidal mud-creeper Batillaria attramentaria.</title>
        <authorList>
            <person name="Patra A.K."/>
            <person name="Ho P.T."/>
            <person name="Jun S."/>
            <person name="Lee S.J."/>
            <person name="Kim Y."/>
            <person name="Won Y.J."/>
        </authorList>
    </citation>
    <scope>NUCLEOTIDE SEQUENCE [LARGE SCALE GENOMIC DNA]</scope>
    <source>
        <strain evidence="9">Wonlab-2016</strain>
    </source>
</reference>
<feature type="transmembrane region" description="Helical" evidence="8">
    <location>
        <begin position="59"/>
        <end position="77"/>
    </location>
</feature>
<evidence type="ECO:0000256" key="8">
    <source>
        <dbReference type="SAM" id="Phobius"/>
    </source>
</evidence>
<feature type="compositionally biased region" description="Basic and acidic residues" evidence="7">
    <location>
        <begin position="563"/>
        <end position="590"/>
    </location>
</feature>
<dbReference type="Gene3D" id="1.20.1730.10">
    <property type="entry name" value="Sodium/glucose cotransporter"/>
    <property type="match status" value="1"/>
</dbReference>
<keyword evidence="5 8" id="KW-0472">Membrane</keyword>
<name>A0ABD0LDB5_9CAEN</name>
<evidence type="ECO:0000256" key="7">
    <source>
        <dbReference type="SAM" id="MobiDB-lite"/>
    </source>
</evidence>
<evidence type="ECO:0000256" key="4">
    <source>
        <dbReference type="ARBA" id="ARBA00022989"/>
    </source>
</evidence>
<comment type="caution">
    <text evidence="9">The sequence shown here is derived from an EMBL/GenBank/DDBJ whole genome shotgun (WGS) entry which is preliminary data.</text>
</comment>
<evidence type="ECO:0000256" key="1">
    <source>
        <dbReference type="ARBA" id="ARBA00004141"/>
    </source>
</evidence>
<dbReference type="PROSITE" id="PS50283">
    <property type="entry name" value="NA_SOLUT_SYMP_3"/>
    <property type="match status" value="1"/>
</dbReference>
<keyword evidence="3 8" id="KW-0812">Transmembrane</keyword>
<organism evidence="9 10">
    <name type="scientific">Batillaria attramentaria</name>
    <dbReference type="NCBI Taxonomy" id="370345"/>
    <lineage>
        <taxon>Eukaryota</taxon>
        <taxon>Metazoa</taxon>
        <taxon>Spiralia</taxon>
        <taxon>Lophotrochozoa</taxon>
        <taxon>Mollusca</taxon>
        <taxon>Gastropoda</taxon>
        <taxon>Caenogastropoda</taxon>
        <taxon>Sorbeoconcha</taxon>
        <taxon>Cerithioidea</taxon>
        <taxon>Batillariidae</taxon>
        <taxon>Batillaria</taxon>
    </lineage>
</organism>
<feature type="transmembrane region" description="Helical" evidence="8">
    <location>
        <begin position="121"/>
        <end position="149"/>
    </location>
</feature>
<evidence type="ECO:0000313" key="10">
    <source>
        <dbReference type="Proteomes" id="UP001519460"/>
    </source>
</evidence>
<dbReference type="NCBIfam" id="TIGR00813">
    <property type="entry name" value="sss"/>
    <property type="match status" value="1"/>
</dbReference>
<evidence type="ECO:0000256" key="6">
    <source>
        <dbReference type="RuleBase" id="RU362091"/>
    </source>
</evidence>
<feature type="region of interest" description="Disordered" evidence="7">
    <location>
        <begin position="514"/>
        <end position="590"/>
    </location>
</feature>
<protein>
    <submittedName>
        <fullName evidence="9">Uncharacterized protein</fullName>
    </submittedName>
</protein>
<gene>
    <name evidence="9" type="ORF">BaRGS_00011710</name>
</gene>
<dbReference type="InterPro" id="IPR038377">
    <property type="entry name" value="Na/Glc_symporter_sf"/>
</dbReference>
<feature type="transmembrane region" description="Helical" evidence="8">
    <location>
        <begin position="155"/>
        <end position="179"/>
    </location>
</feature>
<comment type="subcellular location">
    <subcellularLocation>
        <location evidence="1">Membrane</location>
        <topology evidence="1">Multi-pass membrane protein</topology>
    </subcellularLocation>
</comment>